<dbReference type="OrthoDB" id="2194250at2759"/>
<comment type="subcellular location">
    <subcellularLocation>
        <location evidence="1">Nucleus</location>
    </subcellularLocation>
</comment>
<evidence type="ECO:0000313" key="4">
    <source>
        <dbReference type="EMBL" id="OQS54976.1"/>
    </source>
</evidence>
<dbReference type="Pfam" id="PF00385">
    <property type="entry name" value="Chromo"/>
    <property type="match status" value="1"/>
</dbReference>
<name>A0A1W0E6Y4_9MICR</name>
<sequence length="180" mass="20879">MNKVNLIIRNVKLQLVYIFLNFLTHQMGSSDAEMYDVERIVADRVHNHKKQYLIKWLGYSHSENTWEDEENIFCEELKIEYEKNKAKSAEARATKKKITNATKKSAKNTTSAGFKRPTVTNEWDDSIKKVLGVSQSKEGTLEVEYLTKDGKKGVCDVKEIHTKAPLRLIEFYEDNLSFLE</sequence>
<feature type="domain" description="Chromo" evidence="3">
    <location>
        <begin position="35"/>
        <end position="93"/>
    </location>
</feature>
<dbReference type="STRING" id="646526.A0A1W0E6Y4"/>
<accession>A0A1W0E6Y4</accession>
<evidence type="ECO:0000313" key="5">
    <source>
        <dbReference type="Proteomes" id="UP000192758"/>
    </source>
</evidence>
<dbReference type="PROSITE" id="PS50013">
    <property type="entry name" value="CHROMO_2"/>
    <property type="match status" value="1"/>
</dbReference>
<keyword evidence="5" id="KW-1185">Reference proteome</keyword>
<dbReference type="GO" id="GO:0000792">
    <property type="term" value="C:heterochromatin"/>
    <property type="evidence" value="ECO:0007669"/>
    <property type="project" value="UniProtKB-ARBA"/>
</dbReference>
<comment type="caution">
    <text evidence="4">The sequence shown here is derived from an EMBL/GenBank/DDBJ whole genome shotgun (WGS) entry which is preliminary data.</text>
</comment>
<dbReference type="InterPro" id="IPR008251">
    <property type="entry name" value="Chromo_shadow_dom"/>
</dbReference>
<dbReference type="Proteomes" id="UP000192758">
    <property type="component" value="Unassembled WGS sequence"/>
</dbReference>
<dbReference type="GO" id="GO:0005634">
    <property type="term" value="C:nucleus"/>
    <property type="evidence" value="ECO:0007669"/>
    <property type="project" value="UniProtKB-SubCell"/>
</dbReference>
<dbReference type="CDD" id="cd00024">
    <property type="entry name" value="CD_CSD"/>
    <property type="match status" value="1"/>
</dbReference>
<evidence type="ECO:0000256" key="2">
    <source>
        <dbReference type="ARBA" id="ARBA00023242"/>
    </source>
</evidence>
<protein>
    <submittedName>
        <fullName evidence="4">Suppressor of variegation 205</fullName>
    </submittedName>
</protein>
<dbReference type="PANTHER" id="PTHR22812">
    <property type="entry name" value="CHROMOBOX PROTEIN"/>
    <property type="match status" value="1"/>
</dbReference>
<dbReference type="AlphaFoldDB" id="A0A1W0E6Y4"/>
<dbReference type="InterPro" id="IPR016197">
    <property type="entry name" value="Chromo-like_dom_sf"/>
</dbReference>
<proteinExistence type="predicted"/>
<reference evidence="4 5" key="1">
    <citation type="journal article" date="2017" name="Environ. Microbiol.">
        <title>Decay of the glycolytic pathway and adaptation to intranuclear parasitism within Enterocytozoonidae microsporidia.</title>
        <authorList>
            <person name="Wiredu Boakye D."/>
            <person name="Jaroenlak P."/>
            <person name="Prachumwat A."/>
            <person name="Williams T.A."/>
            <person name="Bateman K.S."/>
            <person name="Itsathitphaisarn O."/>
            <person name="Sritunyalucksana K."/>
            <person name="Paszkiewicz K.H."/>
            <person name="Moore K.A."/>
            <person name="Stentiford G.D."/>
            <person name="Williams B.A."/>
        </authorList>
    </citation>
    <scope>NUCLEOTIDE SEQUENCE [LARGE SCALE GENOMIC DNA]</scope>
    <source>
        <strain evidence="4 5">TH1</strain>
    </source>
</reference>
<dbReference type="Gene3D" id="2.40.50.40">
    <property type="match status" value="2"/>
</dbReference>
<dbReference type="VEuPathDB" id="MicrosporidiaDB:EHP00_1341"/>
<evidence type="ECO:0000259" key="3">
    <source>
        <dbReference type="PROSITE" id="PS50013"/>
    </source>
</evidence>
<dbReference type="Pfam" id="PF01393">
    <property type="entry name" value="Chromo_shadow"/>
    <property type="match status" value="1"/>
</dbReference>
<dbReference type="EMBL" id="MNPJ01000014">
    <property type="protein sequence ID" value="OQS54976.1"/>
    <property type="molecule type" value="Genomic_DNA"/>
</dbReference>
<evidence type="ECO:0000256" key="1">
    <source>
        <dbReference type="ARBA" id="ARBA00004123"/>
    </source>
</evidence>
<dbReference type="InterPro" id="IPR023779">
    <property type="entry name" value="Chromodomain_CS"/>
</dbReference>
<dbReference type="InterPro" id="IPR000953">
    <property type="entry name" value="Chromo/chromo_shadow_dom"/>
</dbReference>
<keyword evidence="2" id="KW-0539">Nucleus</keyword>
<dbReference type="SMART" id="SM00298">
    <property type="entry name" value="CHROMO"/>
    <property type="match status" value="1"/>
</dbReference>
<dbReference type="InterPro" id="IPR051219">
    <property type="entry name" value="Heterochromatin_chromo-domain"/>
</dbReference>
<dbReference type="SUPFAM" id="SSF54160">
    <property type="entry name" value="Chromo domain-like"/>
    <property type="match status" value="2"/>
</dbReference>
<dbReference type="InterPro" id="IPR023780">
    <property type="entry name" value="Chromo_domain"/>
</dbReference>
<dbReference type="PROSITE" id="PS00598">
    <property type="entry name" value="CHROMO_1"/>
    <property type="match status" value="1"/>
</dbReference>
<organism evidence="4 5">
    <name type="scientific">Ecytonucleospora hepatopenaei</name>
    <dbReference type="NCBI Taxonomy" id="646526"/>
    <lineage>
        <taxon>Eukaryota</taxon>
        <taxon>Fungi</taxon>
        <taxon>Fungi incertae sedis</taxon>
        <taxon>Microsporidia</taxon>
        <taxon>Enterocytozoonidae</taxon>
        <taxon>Ecytonucleospora</taxon>
    </lineage>
</organism>
<gene>
    <name evidence="4" type="ORF">EHP00_1341</name>
</gene>